<evidence type="ECO:0000313" key="1">
    <source>
        <dbReference type="EMBL" id="CDN32187.1"/>
    </source>
</evidence>
<gene>
    <name evidence="1" type="ORF">BN938_2114</name>
</gene>
<dbReference type="AlphaFoldDB" id="A0A060R9D3"/>
<dbReference type="KEGG" id="rbc:BN938_2114"/>
<name>A0A060R9D3_9BACT</name>
<accession>A0A060R9D3</accession>
<dbReference type="STRING" id="1433126.BN938_2114"/>
<keyword evidence="2" id="KW-1185">Reference proteome</keyword>
<dbReference type="Proteomes" id="UP000027616">
    <property type="component" value="Chromosome I"/>
</dbReference>
<protein>
    <submittedName>
        <fullName evidence="1">Uncharacterized protein</fullName>
    </submittedName>
</protein>
<evidence type="ECO:0000313" key="2">
    <source>
        <dbReference type="Proteomes" id="UP000027616"/>
    </source>
</evidence>
<proteinExistence type="predicted"/>
<sequence length="302" mass="33233">MLLLFVAIAAALWYINKLTYRYRAEVTIPIHITVDHQAPGWVENPNFSVTCLVSGVGGEILRRKLSSGKIDIQLSALSLNQAGEDVFSVTAASLRDALTSAQNKFDVVQVLDTIPYLKITPLFGVNLPVRDMVSVNCAKQYMQVGTTTFSPAEIFARVPRSMVDTLKAINTEVLTIYDAYKSLSGNVGLVIPEGVILSQQQVRYSVDIAGYTELEYRLPVTVLNFAQQGGEFVNPSQVSALIRVPLTTLRSEYSLDPVAVVDCGDLSRQRTNMLKVSIISLPKGGEVAKITPQFVEFFQVRQ</sequence>
<dbReference type="EMBL" id="HG934468">
    <property type="protein sequence ID" value="CDN32187.1"/>
    <property type="molecule type" value="Genomic_DNA"/>
</dbReference>
<dbReference type="HOGENOM" id="CLU_920759_0_0_10"/>
<reference evidence="1 2" key="1">
    <citation type="journal article" date="2015" name="Genome Announc.">
        <title>Complete Genome Sequence of the Novel Leech Symbiont Mucinivorans hirudinis M3T.</title>
        <authorList>
            <person name="Nelson M.C."/>
            <person name="Bomar L."/>
            <person name="Graf J."/>
        </authorList>
    </citation>
    <scope>NUCLEOTIDE SEQUENCE [LARGE SCALE GENOMIC DNA]</scope>
    <source>
        <strain evidence="2">M3</strain>
    </source>
</reference>
<organism evidence="1 2">
    <name type="scientific">Mucinivorans hirudinis</name>
    <dbReference type="NCBI Taxonomy" id="1433126"/>
    <lineage>
        <taxon>Bacteria</taxon>
        <taxon>Pseudomonadati</taxon>
        <taxon>Bacteroidota</taxon>
        <taxon>Bacteroidia</taxon>
        <taxon>Bacteroidales</taxon>
        <taxon>Rikenellaceae</taxon>
        <taxon>Mucinivorans</taxon>
    </lineage>
</organism>